<dbReference type="RefSeq" id="WP_110016656.1">
    <property type="nucleotide sequence ID" value="NZ_QGTJ01000001.1"/>
</dbReference>
<sequence length="194" mass="21732">MPPESVLPEPQWKDAELLDALLIPALQGNFPRDSAAFVRIDTSLRVYWHTLFDICPQLLELSGPDGLAIFRPFMAWAAQQQLSMNWAVYLWLCRWLQQSEFAARVDEELVFTLMAASVARWATGDRSADCGIVLSAAGHGDLLVGWKCHTPDGGRAIERVGLATPLPEPDEQFGYFTLPDFALDRFDGWQAVPR</sequence>
<dbReference type="NCBIfam" id="TIGR04160">
    <property type="entry name" value="methbact_MbnC"/>
    <property type="match status" value="1"/>
</dbReference>
<organism evidence="1 2">
    <name type="scientific">Plasticicumulans acidivorans</name>
    <dbReference type="NCBI Taxonomy" id="886464"/>
    <lineage>
        <taxon>Bacteria</taxon>
        <taxon>Pseudomonadati</taxon>
        <taxon>Pseudomonadota</taxon>
        <taxon>Gammaproteobacteria</taxon>
        <taxon>Candidatus Competibacteraceae</taxon>
        <taxon>Plasticicumulans</taxon>
    </lineage>
</organism>
<evidence type="ECO:0000313" key="2">
    <source>
        <dbReference type="Proteomes" id="UP000246569"/>
    </source>
</evidence>
<dbReference type="InterPro" id="IPR023973">
    <property type="entry name" value="MbnC-like"/>
</dbReference>
<evidence type="ECO:0000313" key="1">
    <source>
        <dbReference type="EMBL" id="PWV65657.1"/>
    </source>
</evidence>
<dbReference type="NCBIfam" id="TIGR04061">
    <property type="entry name" value="AZL_007950_fam"/>
    <property type="match status" value="1"/>
</dbReference>
<proteinExistence type="predicted"/>
<dbReference type="Proteomes" id="UP000246569">
    <property type="component" value="Unassembled WGS sequence"/>
</dbReference>
<name>A0A317MZM1_9GAMM</name>
<gene>
    <name evidence="1" type="ORF">C7443_101141</name>
</gene>
<dbReference type="EMBL" id="QGTJ01000001">
    <property type="protein sequence ID" value="PWV65657.1"/>
    <property type="molecule type" value="Genomic_DNA"/>
</dbReference>
<keyword evidence="2" id="KW-1185">Reference proteome</keyword>
<dbReference type="AlphaFoldDB" id="A0A317MZM1"/>
<reference evidence="1 2" key="1">
    <citation type="submission" date="2018-05" db="EMBL/GenBank/DDBJ databases">
        <title>Genomic Encyclopedia of Type Strains, Phase IV (KMG-IV): sequencing the most valuable type-strain genomes for metagenomic binning, comparative biology and taxonomic classification.</title>
        <authorList>
            <person name="Goeker M."/>
        </authorList>
    </citation>
    <scope>NUCLEOTIDE SEQUENCE [LARGE SCALE GENOMIC DNA]</scope>
    <source>
        <strain evidence="1 2">DSM 23606</strain>
    </source>
</reference>
<accession>A0A317MZM1</accession>
<protein>
    <submittedName>
        <fullName evidence="1">Methanobactin biosynthesis cassette protein MbnC</fullName>
    </submittedName>
</protein>
<dbReference type="OrthoDB" id="7302783at2"/>
<comment type="caution">
    <text evidence="1">The sequence shown here is derived from an EMBL/GenBank/DDBJ whole genome shotgun (WGS) entry which is preliminary data.</text>
</comment>